<reference evidence="2 3" key="1">
    <citation type="journal article" date="2012" name="New Phytol.">
        <title>Insight into trade-off between wood decay and parasitism from the genome of a fungal forest pathogen.</title>
        <authorList>
            <person name="Olson A."/>
            <person name="Aerts A."/>
            <person name="Asiegbu F."/>
            <person name="Belbahri L."/>
            <person name="Bouzid O."/>
            <person name="Broberg A."/>
            <person name="Canback B."/>
            <person name="Coutinho P.M."/>
            <person name="Cullen D."/>
            <person name="Dalman K."/>
            <person name="Deflorio G."/>
            <person name="van Diepen L.T."/>
            <person name="Dunand C."/>
            <person name="Duplessis S."/>
            <person name="Durling M."/>
            <person name="Gonthier P."/>
            <person name="Grimwood J."/>
            <person name="Fossdal C.G."/>
            <person name="Hansson D."/>
            <person name="Henrissat B."/>
            <person name="Hietala A."/>
            <person name="Himmelstrand K."/>
            <person name="Hoffmeister D."/>
            <person name="Hogberg N."/>
            <person name="James T.Y."/>
            <person name="Karlsson M."/>
            <person name="Kohler A."/>
            <person name="Kues U."/>
            <person name="Lee Y.H."/>
            <person name="Lin Y.C."/>
            <person name="Lind M."/>
            <person name="Lindquist E."/>
            <person name="Lombard V."/>
            <person name="Lucas S."/>
            <person name="Lunden K."/>
            <person name="Morin E."/>
            <person name="Murat C."/>
            <person name="Park J."/>
            <person name="Raffaello T."/>
            <person name="Rouze P."/>
            <person name="Salamov A."/>
            <person name="Schmutz J."/>
            <person name="Solheim H."/>
            <person name="Stahlberg J."/>
            <person name="Velez H."/>
            <person name="de Vries R.P."/>
            <person name="Wiebenga A."/>
            <person name="Woodward S."/>
            <person name="Yakovlev I."/>
            <person name="Garbelotto M."/>
            <person name="Martin F."/>
            <person name="Grigoriev I.V."/>
            <person name="Stenlid J."/>
        </authorList>
    </citation>
    <scope>NUCLEOTIDE SEQUENCE [LARGE SCALE GENOMIC DNA]</scope>
    <source>
        <strain evidence="2 3">TC 32-1</strain>
    </source>
</reference>
<dbReference type="Proteomes" id="UP000030671">
    <property type="component" value="Unassembled WGS sequence"/>
</dbReference>
<evidence type="ECO:0008006" key="4">
    <source>
        <dbReference type="Google" id="ProtNLM"/>
    </source>
</evidence>
<dbReference type="EMBL" id="KI925457">
    <property type="protein sequence ID" value="ETW82506.1"/>
    <property type="molecule type" value="Genomic_DNA"/>
</dbReference>
<feature type="region of interest" description="Disordered" evidence="1">
    <location>
        <begin position="1"/>
        <end position="44"/>
    </location>
</feature>
<gene>
    <name evidence="2" type="ORF">HETIRDRAFT_426159</name>
</gene>
<dbReference type="InterPro" id="IPR022698">
    <property type="entry name" value="OrsD"/>
</dbReference>
<dbReference type="eggNOG" id="KOG0351">
    <property type="taxonomic scope" value="Eukaryota"/>
</dbReference>
<dbReference type="OrthoDB" id="3202072at2759"/>
<feature type="compositionally biased region" description="Acidic residues" evidence="1">
    <location>
        <begin position="27"/>
        <end position="41"/>
    </location>
</feature>
<dbReference type="STRING" id="747525.W4KBQ5"/>
<dbReference type="KEGG" id="hir:HETIRDRAFT_426159"/>
<dbReference type="InParanoid" id="W4KBQ5"/>
<accession>W4KBQ5</accession>
<dbReference type="RefSeq" id="XP_009544864.1">
    <property type="nucleotide sequence ID" value="XM_009546569.1"/>
</dbReference>
<feature type="region of interest" description="Disordered" evidence="1">
    <location>
        <begin position="951"/>
        <end position="975"/>
    </location>
</feature>
<dbReference type="Pfam" id="PF12013">
    <property type="entry name" value="OrsD"/>
    <property type="match status" value="1"/>
</dbReference>
<protein>
    <recommendedName>
        <fullName evidence="4">C2H2-type domain-containing protein</fullName>
    </recommendedName>
</protein>
<dbReference type="HOGENOM" id="CLU_304619_0_0_1"/>
<sequence length="975" mass="111312">MEQEQDDTPIEQEQDDIPYVIIQPIEPEADEDEQEGSEPDTDILNGQSNILVYDELILVPIFSEYGFVYNSRLGALICMLCQIVVAPQNIHAHLQQAHGWGRKPFDKEVFYQTVNDKDLSYDYPDQPTDLCIEFEGLKCINGYRCDVHGCNVYRGDEKSAKGHHHQKHKGVPRPEEWSRSYIQRWNHFNHPYFPVIPRSQVTRPHEDILHAVKTMVKDIMAQDVYAETDRRLVNPFLNKVGWHLHFEGQSFLSLHKLGAAPLHTEFLFLKAGLLHLFRLMTIELGSISELVRKKVNTEDRATGLNHTPFSNHLLDGTLESYMVPVLSLLAAFLRAKSTDPYKLTTTPALVQHLSDLRQALTTQDHEQISAAIDPILLDLFTTEWEPATGSNLQDPVMCWVALSMIDDKGAFKPASSCTQTLARLTYTIRLVICHRVRQLVLDHQGHRIQSDDMAFASLAKWTTEGEESTFSSIRSLQHLATAIAYATMGDIRIWWTDHEHHTEMLYHGQKITLDGLRAMAHSIMYAQKTTFERLFEGMKLRCRYDTIYDDPSNREVGYCYLDDPRNHKIFGDQDRMLNAVLSTPQVCAKFIIGYQADGQIIWNHGYCEKWLRDYAEFQGQQILSIEVIGGAASRISELGASNLRNTLTRDKRSCLILDQHVATMRYYTKRTAIEGHDKAIPTSLPAHTADLMIQDHAILRPFALRLAAVLMKDRPDCVRRYHNRLFVAYDHDFDAKMITTLLGHHSQKKETIGWPMNVNSYRHINVAFRRHHCRPINHLLQLDEEDTIGALQAGHTPKAAREYYGLSNEIIEGKIAEEVLPLYLNYSGDFQRILHIVPGGQFMYYKKAINGWNRYKLATPAYSTPTLAPPSTATTLNTGDIVAQLMEQLGPLITTRIDQGIKEVIKAYTNSMKTNEAALINRLDRTINDIQDMSLAILSNALEQVKASKSMSNLNQQEDEYSVDDLYENPGEFLP</sequence>
<feature type="compositionally biased region" description="Acidic residues" evidence="1">
    <location>
        <begin position="1"/>
        <end position="16"/>
    </location>
</feature>
<name>W4KBQ5_HETIT</name>
<keyword evidence="3" id="KW-1185">Reference proteome</keyword>
<organism evidence="2 3">
    <name type="scientific">Heterobasidion irregulare (strain TC 32-1)</name>
    <dbReference type="NCBI Taxonomy" id="747525"/>
    <lineage>
        <taxon>Eukaryota</taxon>
        <taxon>Fungi</taxon>
        <taxon>Dikarya</taxon>
        <taxon>Basidiomycota</taxon>
        <taxon>Agaricomycotina</taxon>
        <taxon>Agaricomycetes</taxon>
        <taxon>Russulales</taxon>
        <taxon>Bondarzewiaceae</taxon>
        <taxon>Heterobasidion</taxon>
        <taxon>Heterobasidion annosum species complex</taxon>
    </lineage>
</organism>
<dbReference type="GeneID" id="20674085"/>
<evidence type="ECO:0000313" key="2">
    <source>
        <dbReference type="EMBL" id="ETW82506.1"/>
    </source>
</evidence>
<evidence type="ECO:0000256" key="1">
    <source>
        <dbReference type="SAM" id="MobiDB-lite"/>
    </source>
</evidence>
<feature type="compositionally biased region" description="Acidic residues" evidence="1">
    <location>
        <begin position="957"/>
        <end position="967"/>
    </location>
</feature>
<dbReference type="AlphaFoldDB" id="W4KBQ5"/>
<evidence type="ECO:0000313" key="3">
    <source>
        <dbReference type="Proteomes" id="UP000030671"/>
    </source>
</evidence>
<proteinExistence type="predicted"/>